<dbReference type="OrthoDB" id="7774794at2"/>
<reference evidence="1 2" key="1">
    <citation type="journal article" date="2013" name="Genome Biol.">
        <title>Comparative genomics of the core and accessory genomes of 48 Sinorhizobium strains comprising five genospecies.</title>
        <authorList>
            <person name="Sugawara M."/>
            <person name="Epstein B."/>
            <person name="Badgley B.D."/>
            <person name="Unno T."/>
            <person name="Xu L."/>
            <person name="Reese J."/>
            <person name="Gyaneshwar P."/>
            <person name="Denny R."/>
            <person name="Mudge J."/>
            <person name="Bharti A.K."/>
            <person name="Farmer A.D."/>
            <person name="May G.D."/>
            <person name="Woodward J.E."/>
            <person name="Medigue C."/>
            <person name="Vallenet D."/>
            <person name="Lajus A."/>
            <person name="Rouy Z."/>
            <person name="Martinez-Vaz B."/>
            <person name="Tiffin P."/>
            <person name="Young N.D."/>
            <person name="Sadowsky M.J."/>
        </authorList>
    </citation>
    <scope>NUCLEOTIDE SEQUENCE [LARGE SCALE GENOMIC DNA]</scope>
    <source>
        <strain evidence="1 2">USDA4894</strain>
    </source>
</reference>
<protein>
    <submittedName>
        <fullName evidence="1">Uncharacterized protein</fullName>
    </submittedName>
</protein>
<comment type="caution">
    <text evidence="1">The sequence shown here is derived from an EMBL/GenBank/DDBJ whole genome shotgun (WGS) entry which is preliminary data.</text>
</comment>
<gene>
    <name evidence="1" type="ORF">GHK62_16225</name>
</gene>
<proteinExistence type="predicted"/>
<organism evidence="1 2">
    <name type="scientific">Sinorhizobium terangae</name>
    <dbReference type="NCBI Taxonomy" id="110322"/>
    <lineage>
        <taxon>Bacteria</taxon>
        <taxon>Pseudomonadati</taxon>
        <taxon>Pseudomonadota</taxon>
        <taxon>Alphaproteobacteria</taxon>
        <taxon>Hyphomicrobiales</taxon>
        <taxon>Rhizobiaceae</taxon>
        <taxon>Sinorhizobium/Ensifer group</taxon>
        <taxon>Sinorhizobium</taxon>
    </lineage>
</organism>
<keyword evidence="2" id="KW-1185">Reference proteome</keyword>
<accession>A0A6N7LEH4</accession>
<name>A0A6N7LEH4_SINTE</name>
<dbReference type="EMBL" id="WITC01000059">
    <property type="protein sequence ID" value="MQX16261.1"/>
    <property type="molecule type" value="Genomic_DNA"/>
</dbReference>
<evidence type="ECO:0000313" key="1">
    <source>
        <dbReference type="EMBL" id="MQX16261.1"/>
    </source>
</evidence>
<evidence type="ECO:0000313" key="2">
    <source>
        <dbReference type="Proteomes" id="UP000439983"/>
    </source>
</evidence>
<dbReference type="Proteomes" id="UP000439983">
    <property type="component" value="Unassembled WGS sequence"/>
</dbReference>
<dbReference type="AlphaFoldDB" id="A0A6N7LEH4"/>
<sequence>MTKALAQNICPDHRDRDLECQRAMGDDFQLLIAVAESEGWTWQEIALALLELTEDYATARRVDAQMREGASVGLPISKTLH</sequence>